<proteinExistence type="predicted"/>
<protein>
    <submittedName>
        <fullName evidence="1">Uncharacterized protein</fullName>
    </submittedName>
</protein>
<dbReference type="Gene3D" id="3.30.160.40">
    <property type="entry name" value="Porphobilinogen deaminase, C-terminal domain"/>
    <property type="match status" value="1"/>
</dbReference>
<reference evidence="1" key="1">
    <citation type="journal article" date="2023" name="Insect Mol. Biol.">
        <title>Genome sequencing provides insights into the evolution of gene families encoding plant cell wall-degrading enzymes in longhorned beetles.</title>
        <authorList>
            <person name="Shin N.R."/>
            <person name="Okamura Y."/>
            <person name="Kirsch R."/>
            <person name="Pauchet Y."/>
        </authorList>
    </citation>
    <scope>NUCLEOTIDE SEQUENCE</scope>
    <source>
        <strain evidence="1">RBIC_L_NR</strain>
    </source>
</reference>
<keyword evidence="2" id="KW-1185">Reference proteome</keyword>
<dbReference type="EMBL" id="JANEYF010005087">
    <property type="protein sequence ID" value="KAJ8929241.1"/>
    <property type="molecule type" value="Genomic_DNA"/>
</dbReference>
<dbReference type="InterPro" id="IPR036803">
    <property type="entry name" value="Porphobilinogen_deaminase_C_sf"/>
</dbReference>
<comment type="caution">
    <text evidence="1">The sequence shown here is derived from an EMBL/GenBank/DDBJ whole genome shotgun (WGS) entry which is preliminary data.</text>
</comment>
<dbReference type="AlphaFoldDB" id="A0AAV8WSV0"/>
<evidence type="ECO:0000313" key="2">
    <source>
        <dbReference type="Proteomes" id="UP001162156"/>
    </source>
</evidence>
<gene>
    <name evidence="1" type="ORF">NQ314_018120</name>
</gene>
<sequence length="191" mass="20797">MVLCALCPYNDSKKKLNVEDIESLKDCPRCPISPVKEPTAKKLKLDKVPIEVLKNDPHEQCPVQLPIGVDFMGKCPYLEGMLVAIHGKCPVNGSIENAEPVDYTKCPFLKDGKLVLQIDEEAQNVDDSVNPNNLFCGLITHKDANDDGMESARKLGERLAHNLISKGALEVMTKAQSIIHSSIGVSTSASS</sequence>
<dbReference type="Proteomes" id="UP001162156">
    <property type="component" value="Unassembled WGS sequence"/>
</dbReference>
<accession>A0AAV8WSV0</accession>
<evidence type="ECO:0000313" key="1">
    <source>
        <dbReference type="EMBL" id="KAJ8929241.1"/>
    </source>
</evidence>
<dbReference type="GO" id="GO:0004418">
    <property type="term" value="F:hydroxymethylbilane synthase activity"/>
    <property type="evidence" value="ECO:0007669"/>
    <property type="project" value="InterPro"/>
</dbReference>
<dbReference type="GO" id="GO:0033014">
    <property type="term" value="P:tetrapyrrole biosynthetic process"/>
    <property type="evidence" value="ECO:0007669"/>
    <property type="project" value="InterPro"/>
</dbReference>
<organism evidence="1 2">
    <name type="scientific">Rhamnusium bicolor</name>
    <dbReference type="NCBI Taxonomy" id="1586634"/>
    <lineage>
        <taxon>Eukaryota</taxon>
        <taxon>Metazoa</taxon>
        <taxon>Ecdysozoa</taxon>
        <taxon>Arthropoda</taxon>
        <taxon>Hexapoda</taxon>
        <taxon>Insecta</taxon>
        <taxon>Pterygota</taxon>
        <taxon>Neoptera</taxon>
        <taxon>Endopterygota</taxon>
        <taxon>Coleoptera</taxon>
        <taxon>Polyphaga</taxon>
        <taxon>Cucujiformia</taxon>
        <taxon>Chrysomeloidea</taxon>
        <taxon>Cerambycidae</taxon>
        <taxon>Lepturinae</taxon>
        <taxon>Rhagiini</taxon>
        <taxon>Rhamnusium</taxon>
    </lineage>
</organism>
<name>A0AAV8WSV0_9CUCU</name>